<name>A0A3M4W7M4_PSECI</name>
<dbReference type="RefSeq" id="WP_122320752.1">
    <property type="nucleotide sequence ID" value="NZ_RBRY01000052.1"/>
</dbReference>
<dbReference type="EMBL" id="RBRY01000052">
    <property type="protein sequence ID" value="RMR59973.1"/>
    <property type="molecule type" value="Genomic_DNA"/>
</dbReference>
<evidence type="ECO:0000313" key="2">
    <source>
        <dbReference type="EMBL" id="RMR59973.1"/>
    </source>
</evidence>
<accession>A0A3M4W7M4</accession>
<feature type="compositionally biased region" description="Basic and acidic residues" evidence="1">
    <location>
        <begin position="90"/>
        <end position="100"/>
    </location>
</feature>
<feature type="region of interest" description="Disordered" evidence="1">
    <location>
        <begin position="80"/>
        <end position="101"/>
    </location>
</feature>
<comment type="caution">
    <text evidence="2">The sequence shown here is derived from an EMBL/GenBank/DDBJ whole genome shotgun (WGS) entry which is preliminary data.</text>
</comment>
<gene>
    <name evidence="2" type="ORF">ALP84_01420</name>
</gene>
<sequence length="578" mass="60448">MSDPISSTGRGPGGFGSFPVPENLTEVPFTLTSGEFHKAAGGLGSVEYGQAGTTTRTASQSPQAAEDSILQRLLRALSSQLSGKAQPPVRENHQYLDESKYSSPEELSKWDGLLGDMPASRREQAAKELNRPIAAARMIAANDPDADKAWAFLDENPTLKTAMDTAQGGKADGKITKKDAKTFAKNMEKQVDKGTDSLNDFRKDNPDADAQSVQLVRSAAVLLAHEPITEAGDPSNAQGVEGQTKVNGRTTIAGLESVSANNPGLSSVLQDSAATWAQPGMFEMMDQGNMRGKKLAMRAPDGVMIKRDISTWIKHKAPANEEDFSRVLTDAATVGAVSKVDISQLNGDVFSNPQAYSGEQKAAVLVELQQISEQVVAGRSIRNTSATETALDAKITQLQNDPSVQAFLVKNTDRQAELIINSDPALAQVVNETTTKKAAAGTTGMSTAFTPGGTGKDTNQAKDDLKQAASTIHDVIDFGDKVGVRRGGANAAVGIGGRVAAAVGGRIVGAVAGQAAGAAAASAIGAAAGPVGWVVSGAISIGMGISEIINSVKERKERKAFSRTVDPVLEQFDIPKPK</sequence>
<organism evidence="2 3">
    <name type="scientific">Pseudomonas cichorii</name>
    <dbReference type="NCBI Taxonomy" id="36746"/>
    <lineage>
        <taxon>Bacteria</taxon>
        <taxon>Pseudomonadati</taxon>
        <taxon>Pseudomonadota</taxon>
        <taxon>Gammaproteobacteria</taxon>
        <taxon>Pseudomonadales</taxon>
        <taxon>Pseudomonadaceae</taxon>
        <taxon>Pseudomonas</taxon>
    </lineage>
</organism>
<protein>
    <submittedName>
        <fullName evidence="2">Type III helper protein HrpK1</fullName>
    </submittedName>
</protein>
<dbReference type="Pfam" id="PF16937">
    <property type="entry name" value="T3SS_HrpK1"/>
    <property type="match status" value="1"/>
</dbReference>
<proteinExistence type="predicted"/>
<reference evidence="2 3" key="1">
    <citation type="submission" date="2018-08" db="EMBL/GenBank/DDBJ databases">
        <title>Recombination of ecologically and evolutionarily significant loci maintains genetic cohesion in the Pseudomonas syringae species complex.</title>
        <authorList>
            <person name="Dillon M."/>
            <person name="Thakur S."/>
            <person name="Almeida R.N.D."/>
            <person name="Weir B.S."/>
            <person name="Guttman D.S."/>
        </authorList>
    </citation>
    <scope>NUCLEOTIDE SEQUENCE [LARGE SCALE GENOMIC DNA]</scope>
    <source>
        <strain evidence="2 3">ICMP 6917</strain>
    </source>
</reference>
<feature type="region of interest" description="Disordered" evidence="1">
    <location>
        <begin position="1"/>
        <end position="22"/>
    </location>
</feature>
<dbReference type="AlphaFoldDB" id="A0A3M4W7M4"/>
<evidence type="ECO:0000313" key="3">
    <source>
        <dbReference type="Proteomes" id="UP000278332"/>
    </source>
</evidence>
<dbReference type="InterPro" id="IPR031613">
    <property type="entry name" value="HrpK"/>
</dbReference>
<dbReference type="Proteomes" id="UP000278332">
    <property type="component" value="Unassembled WGS sequence"/>
</dbReference>
<evidence type="ECO:0000256" key="1">
    <source>
        <dbReference type="SAM" id="MobiDB-lite"/>
    </source>
</evidence>